<keyword evidence="5" id="KW-0663">Pyridoxal phosphate</keyword>
<dbReference type="InterPro" id="IPR004839">
    <property type="entry name" value="Aminotransferase_I/II_large"/>
</dbReference>
<dbReference type="RefSeq" id="WP_304541085.1">
    <property type="nucleotide sequence ID" value="NZ_JARPTC010000003.1"/>
</dbReference>
<evidence type="ECO:0000256" key="6">
    <source>
        <dbReference type="RuleBase" id="RU000481"/>
    </source>
</evidence>
<dbReference type="EC" id="2.6.1.-" evidence="6"/>
<feature type="domain" description="Aminotransferase class I/classII large" evidence="7">
    <location>
        <begin position="31"/>
        <end position="389"/>
    </location>
</feature>
<dbReference type="PANTHER" id="PTHR46383:SF1">
    <property type="entry name" value="ASPARTATE AMINOTRANSFERASE"/>
    <property type="match status" value="1"/>
</dbReference>
<dbReference type="GO" id="GO:0008483">
    <property type="term" value="F:transaminase activity"/>
    <property type="evidence" value="ECO:0007669"/>
    <property type="project" value="UniProtKB-KW"/>
</dbReference>
<keyword evidence="4 6" id="KW-0808">Transferase</keyword>
<comment type="cofactor">
    <cofactor evidence="1 6">
        <name>pyridoxal 5'-phosphate</name>
        <dbReference type="ChEBI" id="CHEBI:597326"/>
    </cofactor>
</comment>
<comment type="similarity">
    <text evidence="2 6">Belongs to the class-I pyridoxal-phosphate-dependent aminotransferase family.</text>
</comment>
<dbReference type="GO" id="GO:0006520">
    <property type="term" value="P:amino acid metabolic process"/>
    <property type="evidence" value="ECO:0007669"/>
    <property type="project" value="InterPro"/>
</dbReference>
<protein>
    <recommendedName>
        <fullName evidence="6">Aminotransferase</fullName>
        <ecNumber evidence="6">2.6.1.-</ecNumber>
    </recommendedName>
</protein>
<proteinExistence type="inferred from homology"/>
<evidence type="ECO:0000256" key="3">
    <source>
        <dbReference type="ARBA" id="ARBA00022576"/>
    </source>
</evidence>
<sequence length="397" mass="42843">MRLAERAAGISPSPTLSIDAKAKQMKASGVKVISFGVGEPDFDTPEHIKEAAIEAIKGGDTRYTPAGGTLKLKQAIIEKFRRENGLEYQANQIVVSVGAKHSLYNAFQVLCQPGDEVILPAPYWVSYLEQIKLSGAEAIIVQTREENGFKLTPEELRAVITPKSRVFLLNSPSNPTGGVYSREELAALGDVLLENNLTIVSDEIYEKLMYDGLEHVSIASISPELKENTVVINGVSKAYAMTGWRIGYAAAPAPVAKAITDLQSHSTSNPTSIAQAASVAALNGPQEPVAAMVVEFVKRRDYMLERLNAIPGVTCPKPGGAFYLYPNVSSYFGKVYQGTPVNNATDMANLLLEVAEVAVVPGIAFGGDDFIRLSYATSMENIKEGIDRIEKFLSELA</sequence>
<dbReference type="GO" id="GO:0030170">
    <property type="term" value="F:pyridoxal phosphate binding"/>
    <property type="evidence" value="ECO:0007669"/>
    <property type="project" value="InterPro"/>
</dbReference>
<evidence type="ECO:0000256" key="5">
    <source>
        <dbReference type="ARBA" id="ARBA00022898"/>
    </source>
</evidence>
<evidence type="ECO:0000256" key="1">
    <source>
        <dbReference type="ARBA" id="ARBA00001933"/>
    </source>
</evidence>
<evidence type="ECO:0000313" key="8">
    <source>
        <dbReference type="EMBL" id="MDO7786201.1"/>
    </source>
</evidence>
<evidence type="ECO:0000256" key="2">
    <source>
        <dbReference type="ARBA" id="ARBA00007441"/>
    </source>
</evidence>
<dbReference type="PROSITE" id="PS00105">
    <property type="entry name" value="AA_TRANSFER_CLASS_1"/>
    <property type="match status" value="1"/>
</dbReference>
<reference evidence="8" key="1">
    <citation type="journal article" date="2023" name="J. Hazard. Mater.">
        <title>Anaerobic biodegradation of pyrene and benzo[a]pyrene by a new sulfate-reducing Desulforamulus aquiferis strain DSA.</title>
        <authorList>
            <person name="Zhang Z."/>
            <person name="Sun J."/>
            <person name="Gong X."/>
            <person name="Wang C."/>
            <person name="Wang H."/>
        </authorList>
    </citation>
    <scope>NUCLEOTIDE SEQUENCE</scope>
    <source>
        <strain evidence="8">DSA</strain>
    </source>
</reference>
<keyword evidence="3 6" id="KW-0032">Aminotransferase</keyword>
<name>A0AAW7ZAW2_9FIRM</name>
<dbReference type="FunFam" id="3.40.640.10:FF:000033">
    <property type="entry name" value="Aspartate aminotransferase"/>
    <property type="match status" value="1"/>
</dbReference>
<keyword evidence="9" id="KW-1185">Reference proteome</keyword>
<comment type="caution">
    <text evidence="8">The sequence shown here is derived from an EMBL/GenBank/DDBJ whole genome shotgun (WGS) entry which is preliminary data.</text>
</comment>
<dbReference type="EMBL" id="JARPTC010000003">
    <property type="protein sequence ID" value="MDO7786201.1"/>
    <property type="molecule type" value="Genomic_DNA"/>
</dbReference>
<dbReference type="AlphaFoldDB" id="A0AAW7ZAW2"/>
<dbReference type="Gene3D" id="3.90.1150.10">
    <property type="entry name" value="Aspartate Aminotransferase, domain 1"/>
    <property type="match status" value="1"/>
</dbReference>
<dbReference type="InterPro" id="IPR015424">
    <property type="entry name" value="PyrdxlP-dep_Trfase"/>
</dbReference>
<dbReference type="Pfam" id="PF00155">
    <property type="entry name" value="Aminotran_1_2"/>
    <property type="match status" value="1"/>
</dbReference>
<evidence type="ECO:0000259" key="7">
    <source>
        <dbReference type="Pfam" id="PF00155"/>
    </source>
</evidence>
<dbReference type="InterPro" id="IPR015421">
    <property type="entry name" value="PyrdxlP-dep_Trfase_major"/>
</dbReference>
<organism evidence="8 9">
    <name type="scientific">Desulforamulus aquiferis</name>
    <dbReference type="NCBI Taxonomy" id="1397668"/>
    <lineage>
        <taxon>Bacteria</taxon>
        <taxon>Bacillati</taxon>
        <taxon>Bacillota</taxon>
        <taxon>Clostridia</taxon>
        <taxon>Eubacteriales</taxon>
        <taxon>Peptococcaceae</taxon>
        <taxon>Desulforamulus</taxon>
    </lineage>
</organism>
<dbReference type="InterPro" id="IPR004838">
    <property type="entry name" value="NHTrfase_class1_PyrdxlP-BS"/>
</dbReference>
<gene>
    <name evidence="8" type="ORF">P6N53_03060</name>
</gene>
<accession>A0AAW7ZAW2</accession>
<dbReference type="CDD" id="cd00609">
    <property type="entry name" value="AAT_like"/>
    <property type="match status" value="1"/>
</dbReference>
<evidence type="ECO:0000313" key="9">
    <source>
        <dbReference type="Proteomes" id="UP001172911"/>
    </source>
</evidence>
<dbReference type="SUPFAM" id="SSF53383">
    <property type="entry name" value="PLP-dependent transferases"/>
    <property type="match status" value="1"/>
</dbReference>
<dbReference type="Gene3D" id="3.40.640.10">
    <property type="entry name" value="Type I PLP-dependent aspartate aminotransferase-like (Major domain)"/>
    <property type="match status" value="1"/>
</dbReference>
<dbReference type="PANTHER" id="PTHR46383">
    <property type="entry name" value="ASPARTATE AMINOTRANSFERASE"/>
    <property type="match status" value="1"/>
</dbReference>
<dbReference type="InterPro" id="IPR050596">
    <property type="entry name" value="AspAT/PAT-like"/>
</dbReference>
<evidence type="ECO:0000256" key="4">
    <source>
        <dbReference type="ARBA" id="ARBA00022679"/>
    </source>
</evidence>
<reference evidence="8" key="2">
    <citation type="submission" date="2023-03" db="EMBL/GenBank/DDBJ databases">
        <authorList>
            <person name="Zhang Z."/>
        </authorList>
    </citation>
    <scope>NUCLEOTIDE SEQUENCE</scope>
    <source>
        <strain evidence="8">DSA</strain>
    </source>
</reference>
<dbReference type="Proteomes" id="UP001172911">
    <property type="component" value="Unassembled WGS sequence"/>
</dbReference>
<dbReference type="InterPro" id="IPR015422">
    <property type="entry name" value="PyrdxlP-dep_Trfase_small"/>
</dbReference>